<proteinExistence type="predicted"/>
<accession>A0A1F7W6A4</accession>
<dbReference type="AlphaFoldDB" id="A0A1F7W6A4"/>
<sequence>MPEKFHGRFANSVRLYALALREVGVNDELAFIHLVSAIEILSKSYRLSDAQDPLRSSMDEIKNLVDSAIDETVCTCLKHPENPGVFVCLDRIRPIAYTALNQAKESGLGR</sequence>
<organism evidence="1 2">
    <name type="scientific">Candidatus Uhrbacteria bacterium RIFOXYB2_FULL_57_15</name>
    <dbReference type="NCBI Taxonomy" id="1802422"/>
    <lineage>
        <taxon>Bacteria</taxon>
        <taxon>Candidatus Uhriibacteriota</taxon>
    </lineage>
</organism>
<reference evidence="1 2" key="1">
    <citation type="journal article" date="2016" name="Nat. Commun.">
        <title>Thousands of microbial genomes shed light on interconnected biogeochemical processes in an aquifer system.</title>
        <authorList>
            <person name="Anantharaman K."/>
            <person name="Brown C.T."/>
            <person name="Hug L.A."/>
            <person name="Sharon I."/>
            <person name="Castelle C.J."/>
            <person name="Probst A.J."/>
            <person name="Thomas B.C."/>
            <person name="Singh A."/>
            <person name="Wilkins M.J."/>
            <person name="Karaoz U."/>
            <person name="Brodie E.L."/>
            <person name="Williams K.H."/>
            <person name="Hubbard S.S."/>
            <person name="Banfield J.F."/>
        </authorList>
    </citation>
    <scope>NUCLEOTIDE SEQUENCE [LARGE SCALE GENOMIC DNA]</scope>
</reference>
<evidence type="ECO:0000313" key="2">
    <source>
        <dbReference type="Proteomes" id="UP000176501"/>
    </source>
</evidence>
<dbReference type="EMBL" id="MGFE01000030">
    <property type="protein sequence ID" value="OGL97717.1"/>
    <property type="molecule type" value="Genomic_DNA"/>
</dbReference>
<comment type="caution">
    <text evidence="1">The sequence shown here is derived from an EMBL/GenBank/DDBJ whole genome shotgun (WGS) entry which is preliminary data.</text>
</comment>
<evidence type="ECO:0000313" key="1">
    <source>
        <dbReference type="EMBL" id="OGL97717.1"/>
    </source>
</evidence>
<name>A0A1F7W6A4_9BACT</name>
<gene>
    <name evidence="1" type="ORF">A2304_00435</name>
</gene>
<protein>
    <submittedName>
        <fullName evidence="1">Uncharacterized protein</fullName>
    </submittedName>
</protein>
<dbReference type="Proteomes" id="UP000176501">
    <property type="component" value="Unassembled WGS sequence"/>
</dbReference>